<dbReference type="Pfam" id="PF22234">
    <property type="entry name" value="Rv2466c-like"/>
    <property type="match status" value="1"/>
</dbReference>
<gene>
    <name evidence="1" type="ORF">CCHOA_08770</name>
</gene>
<proteinExistence type="predicted"/>
<evidence type="ECO:0000313" key="2">
    <source>
        <dbReference type="Proteomes" id="UP000269019"/>
    </source>
</evidence>
<name>A0A3G6J7P8_9CORY</name>
<keyword evidence="2" id="KW-1185">Reference proteome</keyword>
<dbReference type="SUPFAM" id="SSF52833">
    <property type="entry name" value="Thioredoxin-like"/>
    <property type="match status" value="1"/>
</dbReference>
<dbReference type="RefSeq" id="WP_123929119.1">
    <property type="nucleotide sequence ID" value="NZ_CP033896.1"/>
</dbReference>
<accession>A0A3G6J7P8</accession>
<dbReference type="OrthoDB" id="4125991at2"/>
<sequence>MSAQVTFWFDVTCPYCWITSRWMKEVEKVRDVTIDWVPMSLYVLNEGRELDPGYRAKIDNTIYPARLFAYVKQHHPDKVDALYTALGTAFHNEGKLDPTGFEANKDAIYDALADTGLDMELVKVATDDSIDETLRAYHQTAMDAVGDDVGTPVVKVGDNAFFGPVLTRIPRGEDAGKIFDGALALGAYPHFFELKRSRNESISFD</sequence>
<dbReference type="AlphaFoldDB" id="A0A3G6J7P8"/>
<dbReference type="InterPro" id="IPR036249">
    <property type="entry name" value="Thioredoxin-like_sf"/>
</dbReference>
<dbReference type="Gene3D" id="3.40.30.10">
    <property type="entry name" value="Glutaredoxin"/>
    <property type="match status" value="1"/>
</dbReference>
<protein>
    <submittedName>
        <fullName evidence="1">DSBA-like thioredoxin domain protein</fullName>
    </submittedName>
</protein>
<organism evidence="1 2">
    <name type="scientific">Corynebacterium choanae</name>
    <dbReference type="NCBI Taxonomy" id="1862358"/>
    <lineage>
        <taxon>Bacteria</taxon>
        <taxon>Bacillati</taxon>
        <taxon>Actinomycetota</taxon>
        <taxon>Actinomycetes</taxon>
        <taxon>Mycobacteriales</taxon>
        <taxon>Corynebacteriaceae</taxon>
        <taxon>Corynebacterium</taxon>
    </lineage>
</organism>
<dbReference type="Proteomes" id="UP000269019">
    <property type="component" value="Chromosome"/>
</dbReference>
<dbReference type="InterPro" id="IPR053977">
    <property type="entry name" value="Rv2466c-like"/>
</dbReference>
<dbReference type="EMBL" id="CP033896">
    <property type="protein sequence ID" value="AZA14141.1"/>
    <property type="molecule type" value="Genomic_DNA"/>
</dbReference>
<reference evidence="1 2" key="1">
    <citation type="submission" date="2018-11" db="EMBL/GenBank/DDBJ databases">
        <authorList>
            <person name="Kleinhagauer T."/>
            <person name="Glaeser S.P."/>
            <person name="Spergser J."/>
            <person name="Ruckert C."/>
            <person name="Kaempfer P."/>
            <person name="Busse H.-J."/>
        </authorList>
    </citation>
    <scope>NUCLEOTIDE SEQUENCE [LARGE SCALE GENOMIC DNA]</scope>
    <source>
        <strain evidence="1 2">200CH</strain>
    </source>
</reference>
<dbReference type="CDD" id="cd02972">
    <property type="entry name" value="DsbA_family"/>
    <property type="match status" value="1"/>
</dbReference>
<evidence type="ECO:0000313" key="1">
    <source>
        <dbReference type="EMBL" id="AZA14141.1"/>
    </source>
</evidence>
<dbReference type="KEGG" id="ccho:CCHOA_08770"/>